<evidence type="ECO:0000259" key="5">
    <source>
        <dbReference type="PROSITE" id="PS51891"/>
    </source>
</evidence>
<dbReference type="SUPFAM" id="SSF51316">
    <property type="entry name" value="Mss4-like"/>
    <property type="match status" value="1"/>
</dbReference>
<dbReference type="InterPro" id="IPR006913">
    <property type="entry name" value="CENP-V/GFA"/>
</dbReference>
<evidence type="ECO:0000256" key="4">
    <source>
        <dbReference type="ARBA" id="ARBA00023239"/>
    </source>
</evidence>
<organism evidence="6 7">
    <name type="scientific">Pseudomonas matsuisoli</name>
    <dbReference type="NCBI Taxonomy" id="1515666"/>
    <lineage>
        <taxon>Bacteria</taxon>
        <taxon>Pseudomonadati</taxon>
        <taxon>Pseudomonadota</taxon>
        <taxon>Gammaproteobacteria</taxon>
        <taxon>Pseudomonadales</taxon>
        <taxon>Pseudomonadaceae</taxon>
        <taxon>Pseudomonas</taxon>
    </lineage>
</organism>
<protein>
    <recommendedName>
        <fullName evidence="5">CENP-V/GFA domain-containing protein</fullName>
    </recommendedName>
</protein>
<evidence type="ECO:0000256" key="2">
    <source>
        <dbReference type="ARBA" id="ARBA00022723"/>
    </source>
</evidence>
<keyword evidence="4" id="KW-0456">Lyase</keyword>
<reference evidence="6" key="2">
    <citation type="submission" date="2020-09" db="EMBL/GenBank/DDBJ databases">
        <authorList>
            <person name="Sun Q."/>
            <person name="Ohkuma M."/>
        </authorList>
    </citation>
    <scope>NUCLEOTIDE SEQUENCE</scope>
    <source>
        <strain evidence="6">JCM 30078</strain>
    </source>
</reference>
<evidence type="ECO:0000256" key="1">
    <source>
        <dbReference type="ARBA" id="ARBA00005495"/>
    </source>
</evidence>
<dbReference type="GO" id="GO:0016846">
    <property type="term" value="F:carbon-sulfur lyase activity"/>
    <property type="evidence" value="ECO:0007669"/>
    <property type="project" value="InterPro"/>
</dbReference>
<name>A0A917UXL3_9PSED</name>
<proteinExistence type="inferred from homology"/>
<dbReference type="RefSeq" id="WP_188983214.1">
    <property type="nucleotide sequence ID" value="NZ_BMPO01000004.1"/>
</dbReference>
<dbReference type="PANTHER" id="PTHR33337:SF40">
    <property type="entry name" value="CENP-V_GFA DOMAIN-CONTAINING PROTEIN-RELATED"/>
    <property type="match status" value="1"/>
</dbReference>
<sequence length="134" mass="14690">MTDTTHAGGCHCGRTRYSFTGPLTDIAHCHCSICRRTSGGIVVTWITVDKLAFAWTANPPAEYLSSSTCTRYFCPGCGAQLALFTALAPGTIDVTIGSLDHPETAPAERHIWTDSRLPWLRLDTHLPEEQRESL</sequence>
<feature type="domain" description="CENP-V/GFA" evidence="5">
    <location>
        <begin position="6"/>
        <end position="113"/>
    </location>
</feature>
<evidence type="ECO:0000256" key="3">
    <source>
        <dbReference type="ARBA" id="ARBA00022833"/>
    </source>
</evidence>
<accession>A0A917UXL3</accession>
<keyword evidence="2" id="KW-0479">Metal-binding</keyword>
<keyword evidence="3" id="KW-0862">Zinc</keyword>
<comment type="caution">
    <text evidence="6">The sequence shown here is derived from an EMBL/GenBank/DDBJ whole genome shotgun (WGS) entry which is preliminary data.</text>
</comment>
<evidence type="ECO:0000313" key="6">
    <source>
        <dbReference type="EMBL" id="GGJ95124.1"/>
    </source>
</evidence>
<comment type="similarity">
    <text evidence="1">Belongs to the Gfa family.</text>
</comment>
<dbReference type="Proteomes" id="UP000635983">
    <property type="component" value="Unassembled WGS sequence"/>
</dbReference>
<dbReference type="InterPro" id="IPR011057">
    <property type="entry name" value="Mss4-like_sf"/>
</dbReference>
<dbReference type="AlphaFoldDB" id="A0A917UXL3"/>
<gene>
    <name evidence="6" type="ORF">GCM10009304_21510</name>
</gene>
<dbReference type="Gene3D" id="3.90.1590.10">
    <property type="entry name" value="glutathione-dependent formaldehyde- activating enzyme (gfa)"/>
    <property type="match status" value="1"/>
</dbReference>
<dbReference type="PROSITE" id="PS51891">
    <property type="entry name" value="CENP_V_GFA"/>
    <property type="match status" value="1"/>
</dbReference>
<dbReference type="GO" id="GO:0046872">
    <property type="term" value="F:metal ion binding"/>
    <property type="evidence" value="ECO:0007669"/>
    <property type="project" value="UniProtKB-KW"/>
</dbReference>
<dbReference type="PANTHER" id="PTHR33337">
    <property type="entry name" value="GFA DOMAIN-CONTAINING PROTEIN"/>
    <property type="match status" value="1"/>
</dbReference>
<evidence type="ECO:0000313" key="7">
    <source>
        <dbReference type="Proteomes" id="UP000635983"/>
    </source>
</evidence>
<reference evidence="6" key="1">
    <citation type="journal article" date="2014" name="Int. J. Syst. Evol. Microbiol.">
        <title>Complete genome sequence of Corynebacterium casei LMG S-19264T (=DSM 44701T), isolated from a smear-ripened cheese.</title>
        <authorList>
            <consortium name="US DOE Joint Genome Institute (JGI-PGF)"/>
            <person name="Walter F."/>
            <person name="Albersmeier A."/>
            <person name="Kalinowski J."/>
            <person name="Ruckert C."/>
        </authorList>
    </citation>
    <scope>NUCLEOTIDE SEQUENCE</scope>
    <source>
        <strain evidence="6">JCM 30078</strain>
    </source>
</reference>
<keyword evidence="7" id="KW-1185">Reference proteome</keyword>
<dbReference type="EMBL" id="BMPO01000004">
    <property type="protein sequence ID" value="GGJ95124.1"/>
    <property type="molecule type" value="Genomic_DNA"/>
</dbReference>
<dbReference type="Pfam" id="PF04828">
    <property type="entry name" value="GFA"/>
    <property type="match status" value="1"/>
</dbReference>